<keyword evidence="2 3" id="KW-0408">Iron</keyword>
<dbReference type="Pfam" id="PF01327">
    <property type="entry name" value="Pep_deformylase"/>
    <property type="match status" value="1"/>
</dbReference>
<feature type="binding site" evidence="3">
    <location>
        <position position="134"/>
    </location>
    <ligand>
        <name>Fe cation</name>
        <dbReference type="ChEBI" id="CHEBI:24875"/>
    </ligand>
</feature>
<organism evidence="4 5">
    <name type="scientific">Alkaliphilus hydrothermalis</name>
    <dbReference type="NCBI Taxonomy" id="1482730"/>
    <lineage>
        <taxon>Bacteria</taxon>
        <taxon>Bacillati</taxon>
        <taxon>Bacillota</taxon>
        <taxon>Clostridia</taxon>
        <taxon>Peptostreptococcales</taxon>
        <taxon>Natronincolaceae</taxon>
        <taxon>Alkaliphilus</taxon>
    </lineage>
</organism>
<dbReference type="PRINTS" id="PR01576">
    <property type="entry name" value="PDEFORMYLASE"/>
</dbReference>
<protein>
    <recommendedName>
        <fullName evidence="3">Peptide deformylase</fullName>
        <shortName evidence="3">PDF</shortName>
        <ecNumber evidence="3">3.5.1.88</ecNumber>
    </recommendedName>
    <alternativeName>
        <fullName evidence="3">Polypeptide deformylase</fullName>
    </alternativeName>
</protein>
<evidence type="ECO:0000256" key="2">
    <source>
        <dbReference type="ARBA" id="ARBA00023004"/>
    </source>
</evidence>
<dbReference type="GO" id="GO:0042586">
    <property type="term" value="F:peptide deformylase activity"/>
    <property type="evidence" value="ECO:0007669"/>
    <property type="project" value="UniProtKB-EC"/>
</dbReference>
<keyword evidence="5" id="KW-1185">Reference proteome</keyword>
<feature type="active site" evidence="3">
    <location>
        <position position="131"/>
    </location>
</feature>
<dbReference type="PANTHER" id="PTHR10458:SF22">
    <property type="entry name" value="PEPTIDE DEFORMYLASE"/>
    <property type="match status" value="1"/>
</dbReference>
<keyword evidence="3" id="KW-0648">Protein biosynthesis</keyword>
<keyword evidence="3" id="KW-0479">Metal-binding</keyword>
<feature type="binding site" evidence="3">
    <location>
        <position position="88"/>
    </location>
    <ligand>
        <name>Fe cation</name>
        <dbReference type="ChEBI" id="CHEBI:24875"/>
    </ligand>
</feature>
<comment type="catalytic activity">
    <reaction evidence="3">
        <text>N-terminal N-formyl-L-methionyl-[peptide] + H2O = N-terminal L-methionyl-[peptide] + formate</text>
        <dbReference type="Rhea" id="RHEA:24420"/>
        <dbReference type="Rhea" id="RHEA-COMP:10639"/>
        <dbReference type="Rhea" id="RHEA-COMP:10640"/>
        <dbReference type="ChEBI" id="CHEBI:15377"/>
        <dbReference type="ChEBI" id="CHEBI:15740"/>
        <dbReference type="ChEBI" id="CHEBI:49298"/>
        <dbReference type="ChEBI" id="CHEBI:64731"/>
        <dbReference type="EC" id="3.5.1.88"/>
    </reaction>
</comment>
<sequence>MAIRMIRKDDDPVLRKISKVVDKFDNKLHVLLEDMVETMYDADGVGLAAPQIGLLKRIVVIDVGDGIVELINPEIIEEKGKQTGDEGCLSLPGETGKVTRPEYVKVKAQDRSGNEIIVEGWDLMARAVCHEVDHLNGVLFTDHVKE</sequence>
<dbReference type="Proteomes" id="UP001314796">
    <property type="component" value="Unassembled WGS sequence"/>
</dbReference>
<proteinExistence type="inferred from homology"/>
<dbReference type="HAMAP" id="MF_00163">
    <property type="entry name" value="Pep_deformylase"/>
    <property type="match status" value="1"/>
</dbReference>
<feature type="binding site" evidence="3">
    <location>
        <position position="130"/>
    </location>
    <ligand>
        <name>Fe cation</name>
        <dbReference type="ChEBI" id="CHEBI:24875"/>
    </ligand>
</feature>
<name>A0ABS2NNJ1_9FIRM</name>
<evidence type="ECO:0000256" key="3">
    <source>
        <dbReference type="HAMAP-Rule" id="MF_00163"/>
    </source>
</evidence>
<dbReference type="SUPFAM" id="SSF56420">
    <property type="entry name" value="Peptide deformylase"/>
    <property type="match status" value="1"/>
</dbReference>
<dbReference type="NCBIfam" id="TIGR00079">
    <property type="entry name" value="pept_deformyl"/>
    <property type="match status" value="1"/>
</dbReference>
<comment type="similarity">
    <text evidence="1 3">Belongs to the polypeptide deformylase family.</text>
</comment>
<dbReference type="InterPro" id="IPR036821">
    <property type="entry name" value="Peptide_deformylase_sf"/>
</dbReference>
<dbReference type="CDD" id="cd00487">
    <property type="entry name" value="Pep_deformylase"/>
    <property type="match status" value="1"/>
</dbReference>
<comment type="function">
    <text evidence="3">Removes the formyl group from the N-terminal Met of newly synthesized proteins. Requires at least a dipeptide for an efficient rate of reaction. N-terminal L-methionine is a prerequisite for activity but the enzyme has broad specificity at other positions.</text>
</comment>
<dbReference type="PANTHER" id="PTHR10458">
    <property type="entry name" value="PEPTIDE DEFORMYLASE"/>
    <property type="match status" value="1"/>
</dbReference>
<dbReference type="RefSeq" id="WP_204400826.1">
    <property type="nucleotide sequence ID" value="NZ_JAFBEE010000005.1"/>
</dbReference>
<dbReference type="PIRSF" id="PIRSF004749">
    <property type="entry name" value="Pep_def"/>
    <property type="match status" value="1"/>
</dbReference>
<evidence type="ECO:0000313" key="5">
    <source>
        <dbReference type="Proteomes" id="UP001314796"/>
    </source>
</evidence>
<comment type="cofactor">
    <cofactor evidence="3">
        <name>Fe(2+)</name>
        <dbReference type="ChEBI" id="CHEBI:29033"/>
    </cofactor>
    <text evidence="3">Binds 1 Fe(2+) ion.</text>
</comment>
<dbReference type="Gene3D" id="3.90.45.10">
    <property type="entry name" value="Peptide deformylase"/>
    <property type="match status" value="1"/>
</dbReference>
<reference evidence="4 5" key="1">
    <citation type="submission" date="2021-01" db="EMBL/GenBank/DDBJ databases">
        <title>Genomic Encyclopedia of Type Strains, Phase IV (KMG-IV): sequencing the most valuable type-strain genomes for metagenomic binning, comparative biology and taxonomic classification.</title>
        <authorList>
            <person name="Goeker M."/>
        </authorList>
    </citation>
    <scope>NUCLEOTIDE SEQUENCE [LARGE SCALE GENOMIC DNA]</scope>
    <source>
        <strain evidence="4 5">DSM 25890</strain>
    </source>
</reference>
<dbReference type="InterPro" id="IPR023635">
    <property type="entry name" value="Peptide_deformylase"/>
</dbReference>
<evidence type="ECO:0000256" key="1">
    <source>
        <dbReference type="ARBA" id="ARBA00010759"/>
    </source>
</evidence>
<accession>A0ABS2NNJ1</accession>
<evidence type="ECO:0000313" key="4">
    <source>
        <dbReference type="EMBL" id="MBM7614513.1"/>
    </source>
</evidence>
<keyword evidence="3 4" id="KW-0378">Hydrolase</keyword>
<gene>
    <name evidence="3" type="primary">def</name>
    <name evidence="4" type="ORF">JOC73_001025</name>
</gene>
<dbReference type="NCBIfam" id="NF001159">
    <property type="entry name" value="PRK00150.1-3"/>
    <property type="match status" value="1"/>
</dbReference>
<dbReference type="EMBL" id="JAFBEE010000005">
    <property type="protein sequence ID" value="MBM7614513.1"/>
    <property type="molecule type" value="Genomic_DNA"/>
</dbReference>
<dbReference type="EC" id="3.5.1.88" evidence="3"/>
<comment type="caution">
    <text evidence="4">The sequence shown here is derived from an EMBL/GenBank/DDBJ whole genome shotgun (WGS) entry which is preliminary data.</text>
</comment>